<dbReference type="PROSITE" id="PS00175">
    <property type="entry name" value="PG_MUTASE"/>
    <property type="match status" value="1"/>
</dbReference>
<dbReference type="InterPro" id="IPR029033">
    <property type="entry name" value="His_PPase_superfam"/>
</dbReference>
<accession>L0EVJ6</accession>
<feature type="binding site" evidence="5 7">
    <location>
        <begin position="115"/>
        <end position="116"/>
    </location>
    <ligand>
        <name>substrate</name>
    </ligand>
</feature>
<keyword evidence="4 5" id="KW-0413">Isomerase</keyword>
<dbReference type="Gene3D" id="3.40.50.1240">
    <property type="entry name" value="Phosphoglycerate mutase-like"/>
    <property type="match status" value="1"/>
</dbReference>
<dbReference type="CDD" id="cd07067">
    <property type="entry name" value="HP_PGM_like"/>
    <property type="match status" value="1"/>
</dbReference>
<keyword evidence="11" id="KW-1185">Reference proteome</keyword>
<feature type="binding site" evidence="5 7">
    <location>
        <position position="61"/>
    </location>
    <ligand>
        <name>substrate</name>
    </ligand>
</feature>
<dbReference type="PATRIC" id="fig|1215343.11.peg.716"/>
<evidence type="ECO:0000256" key="5">
    <source>
        <dbReference type="HAMAP-Rule" id="MF_01039"/>
    </source>
</evidence>
<proteinExistence type="inferred from homology"/>
<dbReference type="HAMAP" id="MF_01039">
    <property type="entry name" value="PGAM_GpmA"/>
    <property type="match status" value="1"/>
</dbReference>
<dbReference type="NCBIfam" id="TIGR01258">
    <property type="entry name" value="pgm_1"/>
    <property type="match status" value="1"/>
</dbReference>
<evidence type="ECO:0000256" key="8">
    <source>
        <dbReference type="PIRSR" id="PIRSR613078-3"/>
    </source>
</evidence>
<evidence type="ECO:0000313" key="10">
    <source>
        <dbReference type="EMBL" id="AGA64688.1"/>
    </source>
</evidence>
<feature type="binding site" evidence="5 7">
    <location>
        <begin position="9"/>
        <end position="16"/>
    </location>
    <ligand>
        <name>substrate</name>
    </ligand>
</feature>
<dbReference type="AlphaFoldDB" id="L0EVJ6"/>
<dbReference type="InterPro" id="IPR013078">
    <property type="entry name" value="His_Pase_superF_clade-1"/>
</dbReference>
<comment type="subunit">
    <text evidence="5">Homodimer.</text>
</comment>
<gene>
    <name evidence="5" type="primary">gpmA</name>
    <name evidence="10" type="ordered locus">B488_06960</name>
</gene>
<dbReference type="SMART" id="SM00855">
    <property type="entry name" value="PGAM"/>
    <property type="match status" value="1"/>
</dbReference>
<evidence type="ECO:0000256" key="7">
    <source>
        <dbReference type="PIRSR" id="PIRSR613078-2"/>
    </source>
</evidence>
<dbReference type="STRING" id="1215343.B488_06960"/>
<evidence type="ECO:0000256" key="3">
    <source>
        <dbReference type="ARBA" id="ARBA00023152"/>
    </source>
</evidence>
<dbReference type="PANTHER" id="PTHR11931">
    <property type="entry name" value="PHOSPHOGLYCERATE MUTASE"/>
    <property type="match status" value="1"/>
</dbReference>
<evidence type="ECO:0000256" key="4">
    <source>
        <dbReference type="ARBA" id="ARBA00023235"/>
    </source>
</evidence>
<dbReference type="GO" id="GO:0004619">
    <property type="term" value="F:phosphoglycerate mutase activity"/>
    <property type="evidence" value="ECO:0007669"/>
    <property type="project" value="UniProtKB-UniRule"/>
</dbReference>
<feature type="site" description="Transition state stabilizer" evidence="5 8">
    <location>
        <position position="158"/>
    </location>
</feature>
<dbReference type="SUPFAM" id="SSF53254">
    <property type="entry name" value="Phosphoglycerate mutase-like"/>
    <property type="match status" value="1"/>
</dbReference>
<dbReference type="GO" id="GO:0006096">
    <property type="term" value="P:glycolytic process"/>
    <property type="evidence" value="ECO:0007669"/>
    <property type="project" value="UniProtKB-UniRule"/>
</dbReference>
<evidence type="ECO:0000313" key="11">
    <source>
        <dbReference type="Proteomes" id="UP000010799"/>
    </source>
</evidence>
<feature type="binding site" evidence="5 7">
    <location>
        <begin position="22"/>
        <end position="23"/>
    </location>
    <ligand>
        <name>substrate</name>
    </ligand>
</feature>
<feature type="binding site" evidence="5 7">
    <location>
        <begin position="159"/>
        <end position="160"/>
    </location>
    <ligand>
        <name>substrate</name>
    </ligand>
</feature>
<evidence type="ECO:0000256" key="6">
    <source>
        <dbReference type="PIRSR" id="PIRSR613078-1"/>
    </source>
</evidence>
<dbReference type="HOGENOM" id="CLU_033323_1_8_5"/>
<feature type="binding site" evidence="5 7">
    <location>
        <begin position="88"/>
        <end position="91"/>
    </location>
    <ligand>
        <name>substrate</name>
    </ligand>
</feature>
<dbReference type="KEGG" id="lcc:B488_06960"/>
<name>L0EVJ6_LIBCB</name>
<dbReference type="Proteomes" id="UP000010799">
    <property type="component" value="Chromosome"/>
</dbReference>
<comment type="pathway">
    <text evidence="5 9">Carbohydrate degradation; glycolysis; pyruvate from D-glyceraldehyde 3-phosphate: step 3/5.</text>
</comment>
<evidence type="ECO:0000256" key="2">
    <source>
        <dbReference type="ARBA" id="ARBA00022432"/>
    </source>
</evidence>
<dbReference type="UniPathway" id="UPA00109">
    <property type="reaction ID" value="UER00186"/>
</dbReference>
<dbReference type="EC" id="5.4.2.11" evidence="5 9"/>
<protein>
    <recommendedName>
        <fullName evidence="5 9">2,3-bisphosphoglycerate-dependent phosphoglycerate mutase</fullName>
        <shortName evidence="5">BPG-dependent PGAM</shortName>
        <shortName evidence="5">PGAM</shortName>
        <shortName evidence="5">Phosphoglyceromutase</shortName>
        <shortName evidence="5">dPGM</shortName>
        <ecNumber evidence="5 9">5.4.2.11</ecNumber>
    </recommendedName>
</protein>
<reference evidence="10 11" key="1">
    <citation type="journal article" date="2012" name="Stand. Genomic Sci.">
        <title>Complete genome sequence of Liberibacter crescens BT-1.</title>
        <authorList>
            <person name="Leonard M.T."/>
            <person name="Fagen J.R."/>
            <person name="Davis-Richardson A.G."/>
            <person name="Davis M.J."/>
            <person name="Triplett E.W."/>
        </authorList>
    </citation>
    <scope>NUCLEOTIDE SEQUENCE [LARGE SCALE GENOMIC DNA]</scope>
    <source>
        <strain evidence="10 11">BT-1</strain>
    </source>
</reference>
<dbReference type="Pfam" id="PF00300">
    <property type="entry name" value="His_Phos_1"/>
    <property type="match status" value="1"/>
</dbReference>
<keyword evidence="3 5" id="KW-0324">Glycolysis</keyword>
<feature type="binding site" evidence="5 7">
    <location>
        <position position="99"/>
    </location>
    <ligand>
        <name>substrate</name>
    </ligand>
</feature>
<evidence type="ECO:0000256" key="1">
    <source>
        <dbReference type="ARBA" id="ARBA00006717"/>
    </source>
</evidence>
<dbReference type="InterPro" id="IPR001345">
    <property type="entry name" value="PG/BPGM_mutase_AS"/>
</dbReference>
<dbReference type="GO" id="GO:0006094">
    <property type="term" value="P:gluconeogenesis"/>
    <property type="evidence" value="ECO:0007669"/>
    <property type="project" value="UniProtKB-UniRule"/>
</dbReference>
<keyword evidence="2 5" id="KW-0312">Gluconeogenesis</keyword>
<dbReference type="eggNOG" id="COG0588">
    <property type="taxonomic scope" value="Bacteria"/>
</dbReference>
<comment type="catalytic activity">
    <reaction evidence="5 9">
        <text>(2R)-2-phosphoglycerate = (2R)-3-phosphoglycerate</text>
        <dbReference type="Rhea" id="RHEA:15901"/>
        <dbReference type="ChEBI" id="CHEBI:58272"/>
        <dbReference type="ChEBI" id="CHEBI:58289"/>
        <dbReference type="EC" id="5.4.2.11"/>
    </reaction>
</comment>
<dbReference type="EMBL" id="CP003789">
    <property type="protein sequence ID" value="AGA64688.1"/>
    <property type="molecule type" value="Genomic_DNA"/>
</dbReference>
<comment type="function">
    <text evidence="5 9">Catalyzes the interconversion of 2-phosphoglycerate and 3-phosphoglycerate.</text>
</comment>
<sequence length="204" mass="23399">MSGLLVLVRHGQSEWNLKNLFTGWRDPQLTELGIHEAKTAGQKLSKCEITFDYAFSSCLIRAQETCRIILEEIKQDDLKPVFSQALNERDYGNLSGMNKDEAKKKWGERQVEIWRRSYDIAPPEGESLKDTAARVWLFYMTSILPKILKNQDILVTAHGNSLRSLVMLLDNLNENEIVDLNIKTGVPIVYRLKEDSTVFSKKIL</sequence>
<evidence type="ECO:0000256" key="9">
    <source>
        <dbReference type="RuleBase" id="RU004512"/>
    </source>
</evidence>
<dbReference type="InterPro" id="IPR005952">
    <property type="entry name" value="Phosphogly_mut1"/>
</dbReference>
<feature type="active site" description="Proton donor/acceptor" evidence="5 6">
    <location>
        <position position="88"/>
    </location>
</feature>
<feature type="active site" description="Tele-phosphohistidine intermediate" evidence="5 6">
    <location>
        <position position="10"/>
    </location>
</feature>
<dbReference type="NCBIfam" id="NF002339">
    <property type="entry name" value="PRK01295.1"/>
    <property type="match status" value="1"/>
</dbReference>
<organism evidence="10 11">
    <name type="scientific">Liberibacter crescens (strain BT-1)</name>
    <dbReference type="NCBI Taxonomy" id="1215343"/>
    <lineage>
        <taxon>Bacteria</taxon>
        <taxon>Pseudomonadati</taxon>
        <taxon>Pseudomonadota</taxon>
        <taxon>Alphaproteobacteria</taxon>
        <taxon>Hyphomicrobiales</taxon>
        <taxon>Rhizobiaceae</taxon>
        <taxon>Liberibacter</taxon>
    </lineage>
</organism>
<dbReference type="PIRSF" id="PIRSF000709">
    <property type="entry name" value="6PFK_2-Ptase"/>
    <property type="match status" value="1"/>
</dbReference>
<comment type="similarity">
    <text evidence="1 5">Belongs to the phosphoglycerate mutase family. BPG-dependent PGAM subfamily.</text>
</comment>